<accession>A0A8S3SAA2</accession>
<dbReference type="AlphaFoldDB" id="A0A8S3SAA2"/>
<gene>
    <name evidence="1" type="ORF">MEDL_27770</name>
</gene>
<comment type="caution">
    <text evidence="1">The sequence shown here is derived from an EMBL/GenBank/DDBJ whole genome shotgun (WGS) entry which is preliminary data.</text>
</comment>
<proteinExistence type="predicted"/>
<sequence>MLRKYSPGADAGFENMNRKEIDFPLLCKLTKGKSIEEIKELFSNPVCFIKNDLNELRNKNNLQFCIIALCTLFDNSFEAKWLQGDVMPKNVKSAAEEIGLDLKKESTIKYVQEEFEKQDLLYLSKTELRITLFMRKFTISRRLSAVTYTQSVLLDIHQVHL</sequence>
<name>A0A8S3SAA2_MYTED</name>
<organism evidence="1 2">
    <name type="scientific">Mytilus edulis</name>
    <name type="common">Blue mussel</name>
    <dbReference type="NCBI Taxonomy" id="6550"/>
    <lineage>
        <taxon>Eukaryota</taxon>
        <taxon>Metazoa</taxon>
        <taxon>Spiralia</taxon>
        <taxon>Lophotrochozoa</taxon>
        <taxon>Mollusca</taxon>
        <taxon>Bivalvia</taxon>
        <taxon>Autobranchia</taxon>
        <taxon>Pteriomorphia</taxon>
        <taxon>Mytilida</taxon>
        <taxon>Mytiloidea</taxon>
        <taxon>Mytilidae</taxon>
        <taxon>Mytilinae</taxon>
        <taxon>Mytilus</taxon>
    </lineage>
</organism>
<dbReference type="Proteomes" id="UP000683360">
    <property type="component" value="Unassembled WGS sequence"/>
</dbReference>
<protein>
    <submittedName>
        <fullName evidence="1">Uncharacterized protein</fullName>
    </submittedName>
</protein>
<dbReference type="EMBL" id="CAJPWZ010001391">
    <property type="protein sequence ID" value="CAG2213883.1"/>
    <property type="molecule type" value="Genomic_DNA"/>
</dbReference>
<keyword evidence="2" id="KW-1185">Reference proteome</keyword>
<reference evidence="1" key="1">
    <citation type="submission" date="2021-03" db="EMBL/GenBank/DDBJ databases">
        <authorList>
            <person name="Bekaert M."/>
        </authorList>
    </citation>
    <scope>NUCLEOTIDE SEQUENCE</scope>
</reference>
<evidence type="ECO:0000313" key="1">
    <source>
        <dbReference type="EMBL" id="CAG2213883.1"/>
    </source>
</evidence>
<evidence type="ECO:0000313" key="2">
    <source>
        <dbReference type="Proteomes" id="UP000683360"/>
    </source>
</evidence>